<keyword evidence="2" id="KW-1185">Reference proteome</keyword>
<protein>
    <submittedName>
        <fullName evidence="1">Uncharacterized protein</fullName>
    </submittedName>
</protein>
<dbReference type="Proteomes" id="UP001152622">
    <property type="component" value="Chromosome 12"/>
</dbReference>
<name>A0A9Q1EVU2_SYNKA</name>
<reference evidence="1" key="1">
    <citation type="journal article" date="2023" name="Science">
        <title>Genome structures resolve the early diversification of teleost fishes.</title>
        <authorList>
            <person name="Parey E."/>
            <person name="Louis A."/>
            <person name="Montfort J."/>
            <person name="Bouchez O."/>
            <person name="Roques C."/>
            <person name="Iampietro C."/>
            <person name="Lluch J."/>
            <person name="Castinel A."/>
            <person name="Donnadieu C."/>
            <person name="Desvignes T."/>
            <person name="Floi Bucao C."/>
            <person name="Jouanno E."/>
            <person name="Wen M."/>
            <person name="Mejri S."/>
            <person name="Dirks R."/>
            <person name="Jansen H."/>
            <person name="Henkel C."/>
            <person name="Chen W.J."/>
            <person name="Zahm M."/>
            <person name="Cabau C."/>
            <person name="Klopp C."/>
            <person name="Thompson A.W."/>
            <person name="Robinson-Rechavi M."/>
            <person name="Braasch I."/>
            <person name="Lecointre G."/>
            <person name="Bobe J."/>
            <person name="Postlethwait J.H."/>
            <person name="Berthelot C."/>
            <person name="Roest Crollius H."/>
            <person name="Guiguen Y."/>
        </authorList>
    </citation>
    <scope>NUCLEOTIDE SEQUENCE</scope>
    <source>
        <strain evidence="1">WJC10195</strain>
    </source>
</reference>
<gene>
    <name evidence="1" type="ORF">SKAU_G00301920</name>
</gene>
<sequence>MWREHSAARRSTFIYLWRLCFSGSKFPSHELPAQATGQGVNAAPQTGDVRFNISVLQSHRDTWPRPCLTGRCDIAEVGPLAPAALFLEAFKSLMSPKAK</sequence>
<accession>A0A9Q1EVU2</accession>
<dbReference type="EMBL" id="JAINUF010000012">
    <property type="protein sequence ID" value="KAJ8345999.1"/>
    <property type="molecule type" value="Genomic_DNA"/>
</dbReference>
<dbReference type="AlphaFoldDB" id="A0A9Q1EVU2"/>
<comment type="caution">
    <text evidence="1">The sequence shown here is derived from an EMBL/GenBank/DDBJ whole genome shotgun (WGS) entry which is preliminary data.</text>
</comment>
<organism evidence="1 2">
    <name type="scientific">Synaphobranchus kaupii</name>
    <name type="common">Kaup's arrowtooth eel</name>
    <dbReference type="NCBI Taxonomy" id="118154"/>
    <lineage>
        <taxon>Eukaryota</taxon>
        <taxon>Metazoa</taxon>
        <taxon>Chordata</taxon>
        <taxon>Craniata</taxon>
        <taxon>Vertebrata</taxon>
        <taxon>Euteleostomi</taxon>
        <taxon>Actinopterygii</taxon>
        <taxon>Neopterygii</taxon>
        <taxon>Teleostei</taxon>
        <taxon>Anguilliformes</taxon>
        <taxon>Synaphobranchidae</taxon>
        <taxon>Synaphobranchus</taxon>
    </lineage>
</organism>
<evidence type="ECO:0000313" key="2">
    <source>
        <dbReference type="Proteomes" id="UP001152622"/>
    </source>
</evidence>
<evidence type="ECO:0000313" key="1">
    <source>
        <dbReference type="EMBL" id="KAJ8345999.1"/>
    </source>
</evidence>
<proteinExistence type="predicted"/>